<keyword evidence="7" id="KW-1185">Reference proteome</keyword>
<dbReference type="GO" id="GO:0031119">
    <property type="term" value="P:tRNA pseudouridine synthesis"/>
    <property type="evidence" value="ECO:0007669"/>
    <property type="project" value="TreeGrafter"/>
</dbReference>
<evidence type="ECO:0000256" key="1">
    <source>
        <dbReference type="ARBA" id="ARBA00009375"/>
    </source>
</evidence>
<evidence type="ECO:0000256" key="3">
    <source>
        <dbReference type="ARBA" id="ARBA00023235"/>
    </source>
</evidence>
<keyword evidence="2" id="KW-0819">tRNA processing</keyword>
<dbReference type="Proteomes" id="UP001161247">
    <property type="component" value="Chromosome 8"/>
</dbReference>
<dbReference type="InterPro" id="IPR041707">
    <property type="entry name" value="Pus3-like"/>
</dbReference>
<dbReference type="InterPro" id="IPR020103">
    <property type="entry name" value="PsdUridine_synth_cat_dom_sf"/>
</dbReference>
<evidence type="ECO:0000313" key="7">
    <source>
        <dbReference type="Proteomes" id="UP001161247"/>
    </source>
</evidence>
<dbReference type="GO" id="GO:0005634">
    <property type="term" value="C:nucleus"/>
    <property type="evidence" value="ECO:0007669"/>
    <property type="project" value="TreeGrafter"/>
</dbReference>
<accession>A0AAV1E9P7</accession>
<dbReference type="PANTHER" id="PTHR11142">
    <property type="entry name" value="PSEUDOURIDYLATE SYNTHASE"/>
    <property type="match status" value="1"/>
</dbReference>
<dbReference type="InterPro" id="IPR020097">
    <property type="entry name" value="PsdUridine_synth_TruA_a/b_dom"/>
</dbReference>
<dbReference type="AlphaFoldDB" id="A0AAV1E9P7"/>
<dbReference type="CDD" id="cd02569">
    <property type="entry name" value="PseudoU_synth_ScPus3"/>
    <property type="match status" value="1"/>
</dbReference>
<dbReference type="NCBIfam" id="TIGR00071">
    <property type="entry name" value="hisT_truA"/>
    <property type="match status" value="1"/>
</dbReference>
<evidence type="ECO:0000256" key="4">
    <source>
        <dbReference type="SAM" id="Coils"/>
    </source>
</evidence>
<protein>
    <submittedName>
        <fullName evidence="6">OLC1v1017573C5</fullName>
    </submittedName>
</protein>
<dbReference type="Pfam" id="PF01416">
    <property type="entry name" value="PseudoU_synth_1"/>
    <property type="match status" value="1"/>
</dbReference>
<dbReference type="EMBL" id="OX459125">
    <property type="protein sequence ID" value="CAI9116430.1"/>
    <property type="molecule type" value="Genomic_DNA"/>
</dbReference>
<dbReference type="GO" id="GO:0009982">
    <property type="term" value="F:pseudouridine synthase activity"/>
    <property type="evidence" value="ECO:0007669"/>
    <property type="project" value="InterPro"/>
</dbReference>
<dbReference type="GO" id="GO:0003723">
    <property type="term" value="F:RNA binding"/>
    <property type="evidence" value="ECO:0007669"/>
    <property type="project" value="InterPro"/>
</dbReference>
<evidence type="ECO:0000259" key="5">
    <source>
        <dbReference type="Pfam" id="PF01416"/>
    </source>
</evidence>
<dbReference type="InterPro" id="IPR020094">
    <property type="entry name" value="TruA/RsuA/RluB/E/F_N"/>
</dbReference>
<evidence type="ECO:0000256" key="2">
    <source>
        <dbReference type="ARBA" id="ARBA00022694"/>
    </source>
</evidence>
<reference evidence="6" key="1">
    <citation type="submission" date="2023-03" db="EMBL/GenBank/DDBJ databases">
        <authorList>
            <person name="Julca I."/>
        </authorList>
    </citation>
    <scope>NUCLEOTIDE SEQUENCE</scope>
</reference>
<organism evidence="6 7">
    <name type="scientific">Oldenlandia corymbosa var. corymbosa</name>
    <dbReference type="NCBI Taxonomy" id="529605"/>
    <lineage>
        <taxon>Eukaryota</taxon>
        <taxon>Viridiplantae</taxon>
        <taxon>Streptophyta</taxon>
        <taxon>Embryophyta</taxon>
        <taxon>Tracheophyta</taxon>
        <taxon>Spermatophyta</taxon>
        <taxon>Magnoliopsida</taxon>
        <taxon>eudicotyledons</taxon>
        <taxon>Gunneridae</taxon>
        <taxon>Pentapetalae</taxon>
        <taxon>asterids</taxon>
        <taxon>lamiids</taxon>
        <taxon>Gentianales</taxon>
        <taxon>Rubiaceae</taxon>
        <taxon>Rubioideae</taxon>
        <taxon>Spermacoceae</taxon>
        <taxon>Hedyotis-Oldenlandia complex</taxon>
        <taxon>Oldenlandia</taxon>
    </lineage>
</organism>
<dbReference type="HAMAP" id="MF_00171">
    <property type="entry name" value="TruA"/>
    <property type="match status" value="1"/>
</dbReference>
<dbReference type="Gene3D" id="3.30.70.580">
    <property type="entry name" value="Pseudouridine synthase I, catalytic domain, N-terminal subdomain"/>
    <property type="match status" value="1"/>
</dbReference>
<keyword evidence="4" id="KW-0175">Coiled coil</keyword>
<dbReference type="FunFam" id="3.30.70.660:FF:000010">
    <property type="entry name" value="tRNA pseudouridine synthase"/>
    <property type="match status" value="1"/>
</dbReference>
<sequence length="433" mass="49161">MSTPASFDSDSDELASLKSQLRRLQSRVEELESENMALVAKLSNCNCQKNNDTVNGHNTAAKSRKRFSGYETIAHRVSRRYVALKVMYFGLRFNGFASEAHMGPTVETEIFNALMKTRLIDRVDKKELLYSRCGRTDKGVSSVGQVIALFLRSKLEQTGGINNHAGEISPEEVCGNGYSREIDYVGVINKVLPNDIRVMGWSPAPLDFSARFSCVRREYKYFFWRENLNILEMETAGKKFVGEHDFRNFCKMNATNVHNFRRHIMEFKIFPYGESSWGNELWVLNITGSAFLWHQIRCMAAILFLIGQGLESSDIIDVLLDIEKTPRKPQYLIAPEVPLVLQSCEFEGLRFICSSAAKLALFEHLKKECLNYKLQAAIFSEALQSCSTVETDDTLVVNTKTKKTAVYVPIMSRPSEPSYEERRAKVTTSGKIQ</sequence>
<feature type="domain" description="Pseudouridine synthase I TruA alpha/beta" evidence="5">
    <location>
        <begin position="238"/>
        <end position="347"/>
    </location>
</feature>
<gene>
    <name evidence="6" type="ORF">OLC1_LOCUS22727</name>
</gene>
<name>A0AAV1E9P7_OLDCO</name>
<dbReference type="GO" id="GO:1990481">
    <property type="term" value="P:mRNA pseudouridine synthesis"/>
    <property type="evidence" value="ECO:0007669"/>
    <property type="project" value="TreeGrafter"/>
</dbReference>
<comment type="similarity">
    <text evidence="1">Belongs to the tRNA pseudouridine synthase TruA family.</text>
</comment>
<proteinExistence type="inferred from homology"/>
<dbReference type="SUPFAM" id="SSF55120">
    <property type="entry name" value="Pseudouridine synthase"/>
    <property type="match status" value="1"/>
</dbReference>
<dbReference type="InterPro" id="IPR020095">
    <property type="entry name" value="PsdUridine_synth_TruA_C"/>
</dbReference>
<dbReference type="Gene3D" id="3.30.70.660">
    <property type="entry name" value="Pseudouridine synthase I, catalytic domain, C-terminal subdomain"/>
    <property type="match status" value="1"/>
</dbReference>
<evidence type="ECO:0000313" key="6">
    <source>
        <dbReference type="EMBL" id="CAI9116430.1"/>
    </source>
</evidence>
<dbReference type="InterPro" id="IPR001406">
    <property type="entry name" value="PsdUridine_synth_TruA"/>
</dbReference>
<dbReference type="FunFam" id="3.30.70.580:FF:000012">
    <property type="entry name" value="tRNA pseudouridine synthase"/>
    <property type="match status" value="1"/>
</dbReference>
<dbReference type="PANTHER" id="PTHR11142:SF5">
    <property type="entry name" value="TRNA PSEUDOURIDINE(38_39) SYNTHASE"/>
    <property type="match status" value="1"/>
</dbReference>
<feature type="coiled-coil region" evidence="4">
    <location>
        <begin position="7"/>
        <end position="48"/>
    </location>
</feature>
<dbReference type="GO" id="GO:0005737">
    <property type="term" value="C:cytoplasm"/>
    <property type="evidence" value="ECO:0007669"/>
    <property type="project" value="TreeGrafter"/>
</dbReference>
<keyword evidence="3" id="KW-0413">Isomerase</keyword>